<dbReference type="OrthoDB" id="426293at2759"/>
<dbReference type="PROSITE" id="PS50088">
    <property type="entry name" value="ANK_REPEAT"/>
    <property type="match status" value="1"/>
</dbReference>
<dbReference type="PANTHER" id="PTHR16027:SF6">
    <property type="entry name" value="DILUTE DOMAIN-CONTAINING PROTEIN"/>
    <property type="match status" value="1"/>
</dbReference>
<dbReference type="CDD" id="cd15473">
    <property type="entry name" value="Myo5p-like_CBD_DIL_ANK"/>
    <property type="match status" value="1"/>
</dbReference>
<reference evidence="4 5" key="1">
    <citation type="journal article" date="2015" name="Biotechnol. Biofuels">
        <title>Enhanced degradation of softwood versus hardwood by the white-rot fungus Pycnoporus coccineus.</title>
        <authorList>
            <person name="Couturier M."/>
            <person name="Navarro D."/>
            <person name="Chevret D."/>
            <person name="Henrissat B."/>
            <person name="Piumi F."/>
            <person name="Ruiz-Duenas F.J."/>
            <person name="Martinez A.T."/>
            <person name="Grigoriev I.V."/>
            <person name="Riley R."/>
            <person name="Lipzen A."/>
            <person name="Berrin J.G."/>
            <person name="Master E.R."/>
            <person name="Rosso M.N."/>
        </authorList>
    </citation>
    <scope>NUCLEOTIDE SEQUENCE [LARGE SCALE GENOMIC DNA]</scope>
    <source>
        <strain evidence="4 5">BRFM310</strain>
    </source>
</reference>
<keyword evidence="5" id="KW-1185">Reference proteome</keyword>
<evidence type="ECO:0000256" key="1">
    <source>
        <dbReference type="PROSITE-ProRule" id="PRU00023"/>
    </source>
</evidence>
<dbReference type="Pfam" id="PF12796">
    <property type="entry name" value="Ank_2"/>
    <property type="match status" value="1"/>
</dbReference>
<feature type="region of interest" description="Disordered" evidence="2">
    <location>
        <begin position="672"/>
        <end position="708"/>
    </location>
</feature>
<feature type="domain" description="Dilute" evidence="3">
    <location>
        <begin position="318"/>
        <end position="655"/>
    </location>
</feature>
<evidence type="ECO:0000256" key="2">
    <source>
        <dbReference type="SAM" id="MobiDB-lite"/>
    </source>
</evidence>
<dbReference type="InterPro" id="IPR037986">
    <property type="entry name" value="Myo5p-like_CBD_DIL"/>
</dbReference>
<proteinExistence type="predicted"/>
<dbReference type="EMBL" id="KZ084127">
    <property type="protein sequence ID" value="OSC99468.1"/>
    <property type="molecule type" value="Genomic_DNA"/>
</dbReference>
<evidence type="ECO:0000313" key="5">
    <source>
        <dbReference type="Proteomes" id="UP000193067"/>
    </source>
</evidence>
<dbReference type="PANTHER" id="PTHR16027">
    <property type="entry name" value="DILUTE DOMAIN-CONTAINING PROTEIN YPR089W"/>
    <property type="match status" value="1"/>
</dbReference>
<accession>A0A1Y2IED5</accession>
<dbReference type="SUPFAM" id="SSF48403">
    <property type="entry name" value="Ankyrin repeat"/>
    <property type="match status" value="1"/>
</dbReference>
<dbReference type="InterPro" id="IPR036770">
    <property type="entry name" value="Ankyrin_rpt-contain_sf"/>
</dbReference>
<feature type="compositionally biased region" description="Low complexity" evidence="2">
    <location>
        <begin position="875"/>
        <end position="890"/>
    </location>
</feature>
<feature type="compositionally biased region" description="Low complexity" evidence="2">
    <location>
        <begin position="777"/>
        <end position="796"/>
    </location>
</feature>
<feature type="region of interest" description="Disordered" evidence="2">
    <location>
        <begin position="757"/>
        <end position="796"/>
    </location>
</feature>
<feature type="region of interest" description="Disordered" evidence="2">
    <location>
        <begin position="427"/>
        <end position="470"/>
    </location>
</feature>
<dbReference type="GO" id="GO:0051020">
    <property type="term" value="F:GTPase binding"/>
    <property type="evidence" value="ECO:0007669"/>
    <property type="project" value="TreeGrafter"/>
</dbReference>
<feature type="region of interest" description="Disordered" evidence="2">
    <location>
        <begin position="831"/>
        <end position="904"/>
    </location>
</feature>
<name>A0A1Y2IED5_TRAC3</name>
<feature type="compositionally biased region" description="Basic and acidic residues" evidence="2">
    <location>
        <begin position="672"/>
        <end position="682"/>
    </location>
</feature>
<dbReference type="Pfam" id="PF01843">
    <property type="entry name" value="DIL"/>
    <property type="match status" value="1"/>
</dbReference>
<organism evidence="4 5">
    <name type="scientific">Trametes coccinea (strain BRFM310)</name>
    <name type="common">Pycnoporus coccineus</name>
    <dbReference type="NCBI Taxonomy" id="1353009"/>
    <lineage>
        <taxon>Eukaryota</taxon>
        <taxon>Fungi</taxon>
        <taxon>Dikarya</taxon>
        <taxon>Basidiomycota</taxon>
        <taxon>Agaricomycotina</taxon>
        <taxon>Agaricomycetes</taxon>
        <taxon>Polyporales</taxon>
        <taxon>Polyporaceae</taxon>
        <taxon>Trametes</taxon>
    </lineage>
</organism>
<dbReference type="InterPro" id="IPR002710">
    <property type="entry name" value="Dilute_dom"/>
</dbReference>
<feature type="compositionally biased region" description="Pro residues" evidence="2">
    <location>
        <begin position="454"/>
        <end position="465"/>
    </location>
</feature>
<dbReference type="AlphaFoldDB" id="A0A1Y2IED5"/>
<dbReference type="InterPro" id="IPR002110">
    <property type="entry name" value="Ankyrin_rpt"/>
</dbReference>
<sequence>MGPSAIGPVDLTVEPDLQPLYPTPAQISDLLSPNVGLSPAQKAELVSHCLVRACVFADLSLLSFLLSDRQAQAYVDLSKQDEDGLGLISTAILGFGSESERDIEREECVRLLVSEGCDVNSADYAGWTPLHYASLLSPPTLVSYLLTHGSSPLALTRRHLTPLDIVTAHSTLPGREDVAFLLEEAMREAGWKGGRMEEQRRSLEKRMRRLGKRRHVQEEIEKTLGINPKWWGDDDAFFALDSEEEVDDDALSDSVLTPPPDFSSMLVFSPMSLPVIFQSLITDFQPSLRNAEPANALYMLARFACLNCDHNWIEDLIIGATDAIEDVFFSHAEDPTYLIFWLYNTTVWLHLMRCDNSISRTCDALGSLALIEEILNSVFVFIIRFAERRIDTLLDAALLDYSPLSSEFESIQFESEWSFLRSFAGGKKKANGTASTASTVRGAPPMSPTQMSRPPSPPYPQPSTSPPNVRSFASLRQTFSRARAPSSAAPLQSLFSDTAPSSQTSPKNVISFMTALHTLLILSGINPALITQFWSQVMYWTACEIFNRVLTRKKYLCRSRAVQISMNLGVIEEWISQMELPRGVGSHFAPVHDLLNWLQCLSSITEFPNLIATIQTMKHLNPLQMRRAVRDYKYEVNEGRMTEECNQYLAQLQKDWERHRIKIGVEQLRKELGEREREREESVSASPSLHDVPIGPDQASSSSSQEYAAAQRSVDALFDRTQERLLWEPAKAPDPLGELLDSRYMLPLLLPSDPRMLGALPTKPPSLHLDDDKRASVRMSVDSSSSRSESRASFGSRGAMGWRFSRQIREFGPSTLQYVDGVRAAARWTRPVELEEEEAEGKPPPPYASDDPDNEDEPGELKLDTQVVHLTALTRAPSGRSRGRASVANGTPIDQNGDPLASIS</sequence>
<evidence type="ECO:0000259" key="3">
    <source>
        <dbReference type="PROSITE" id="PS51126"/>
    </source>
</evidence>
<dbReference type="SMART" id="SM01132">
    <property type="entry name" value="DIL"/>
    <property type="match status" value="1"/>
</dbReference>
<dbReference type="PROSITE" id="PS50297">
    <property type="entry name" value="ANK_REP_REGION"/>
    <property type="match status" value="1"/>
</dbReference>
<gene>
    <name evidence="4" type="ORF">PYCCODRAFT_1438257</name>
</gene>
<feature type="compositionally biased region" description="Low complexity" evidence="2">
    <location>
        <begin position="698"/>
        <end position="708"/>
    </location>
</feature>
<dbReference type="Gene3D" id="1.25.40.20">
    <property type="entry name" value="Ankyrin repeat-containing domain"/>
    <property type="match status" value="1"/>
</dbReference>
<keyword evidence="1" id="KW-0040">ANK repeat</keyword>
<dbReference type="InterPro" id="IPR052072">
    <property type="entry name" value="Vascular_dev_regulator"/>
</dbReference>
<feature type="repeat" description="ANK" evidence="1">
    <location>
        <begin position="125"/>
        <end position="157"/>
    </location>
</feature>
<protein>
    <recommendedName>
        <fullName evidence="3">Dilute domain-containing protein</fullName>
    </recommendedName>
</protein>
<dbReference type="PROSITE" id="PS51126">
    <property type="entry name" value="DILUTE"/>
    <property type="match status" value="1"/>
</dbReference>
<dbReference type="STRING" id="1353009.A0A1Y2IED5"/>
<dbReference type="Proteomes" id="UP000193067">
    <property type="component" value="Unassembled WGS sequence"/>
</dbReference>
<evidence type="ECO:0000313" key="4">
    <source>
        <dbReference type="EMBL" id="OSC99468.1"/>
    </source>
</evidence>